<name>A0A7W7VA01_9ACTN</name>
<protein>
    <submittedName>
        <fullName evidence="2">Uncharacterized protein</fullName>
    </submittedName>
</protein>
<organism evidence="2 3">
    <name type="scientific">Streptomyces griseomycini</name>
    <dbReference type="NCBI Taxonomy" id="66895"/>
    <lineage>
        <taxon>Bacteria</taxon>
        <taxon>Bacillati</taxon>
        <taxon>Actinomycetota</taxon>
        <taxon>Actinomycetes</taxon>
        <taxon>Kitasatosporales</taxon>
        <taxon>Streptomycetaceae</taxon>
        <taxon>Streptomyces</taxon>
    </lineage>
</organism>
<feature type="region of interest" description="Disordered" evidence="1">
    <location>
        <begin position="1"/>
        <end position="69"/>
    </location>
</feature>
<accession>A0A7W7VA01</accession>
<reference evidence="2 3" key="1">
    <citation type="submission" date="2020-08" db="EMBL/GenBank/DDBJ databases">
        <title>Genomic Encyclopedia of Type Strains, Phase III (KMG-III): the genomes of soil and plant-associated and newly described type strains.</title>
        <authorList>
            <person name="Whitman W."/>
        </authorList>
    </citation>
    <scope>NUCLEOTIDE SEQUENCE [LARGE SCALE GENOMIC DNA]</scope>
    <source>
        <strain evidence="2 3">CECT 3273</strain>
    </source>
</reference>
<feature type="compositionally biased region" description="Basic and acidic residues" evidence="1">
    <location>
        <begin position="7"/>
        <end position="18"/>
    </location>
</feature>
<dbReference type="EMBL" id="JACHJI010000016">
    <property type="protein sequence ID" value="MBB4902476.1"/>
    <property type="molecule type" value="Genomic_DNA"/>
</dbReference>
<gene>
    <name evidence="2" type="ORF">FHS37_006573</name>
</gene>
<sequence length="69" mass="7675">MGDTRDDDGVQRVVRGEGEEPEEWTGSGAPDQDETTRGHDLSRWSEGDEELQSEGDEELELPEPFSSPL</sequence>
<feature type="compositionally biased region" description="Basic and acidic residues" evidence="1">
    <location>
        <begin position="34"/>
        <end position="46"/>
    </location>
</feature>
<proteinExistence type="predicted"/>
<feature type="compositionally biased region" description="Acidic residues" evidence="1">
    <location>
        <begin position="47"/>
        <end position="61"/>
    </location>
</feature>
<comment type="caution">
    <text evidence="2">The sequence shown here is derived from an EMBL/GenBank/DDBJ whole genome shotgun (WGS) entry which is preliminary data.</text>
</comment>
<dbReference type="AlphaFoldDB" id="A0A7W7VA01"/>
<dbReference type="Proteomes" id="UP000579523">
    <property type="component" value="Unassembled WGS sequence"/>
</dbReference>
<evidence type="ECO:0000256" key="1">
    <source>
        <dbReference type="SAM" id="MobiDB-lite"/>
    </source>
</evidence>
<keyword evidence="3" id="KW-1185">Reference proteome</keyword>
<evidence type="ECO:0000313" key="3">
    <source>
        <dbReference type="Proteomes" id="UP000579523"/>
    </source>
</evidence>
<evidence type="ECO:0000313" key="2">
    <source>
        <dbReference type="EMBL" id="MBB4902476.1"/>
    </source>
</evidence>